<evidence type="ECO:0000313" key="3">
    <source>
        <dbReference type="Proteomes" id="UP000565579"/>
    </source>
</evidence>
<proteinExistence type="predicted"/>
<feature type="transmembrane region" description="Helical" evidence="1">
    <location>
        <begin position="140"/>
        <end position="164"/>
    </location>
</feature>
<feature type="transmembrane region" description="Helical" evidence="1">
    <location>
        <begin position="304"/>
        <end position="321"/>
    </location>
</feature>
<feature type="transmembrane region" description="Helical" evidence="1">
    <location>
        <begin position="367"/>
        <end position="394"/>
    </location>
</feature>
<comment type="caution">
    <text evidence="2">The sequence shown here is derived from an EMBL/GenBank/DDBJ whole genome shotgun (WGS) entry which is preliminary data.</text>
</comment>
<dbReference type="RefSeq" id="WP_185109094.1">
    <property type="nucleotide sequence ID" value="NZ_JACHMI010000001.1"/>
</dbReference>
<keyword evidence="1" id="KW-0472">Membrane</keyword>
<feature type="transmembrane region" description="Helical" evidence="1">
    <location>
        <begin position="197"/>
        <end position="224"/>
    </location>
</feature>
<feature type="transmembrane region" description="Helical" evidence="1">
    <location>
        <begin position="327"/>
        <end position="346"/>
    </location>
</feature>
<dbReference type="EMBL" id="JACHMI010000001">
    <property type="protein sequence ID" value="MBB6554359.1"/>
    <property type="molecule type" value="Genomic_DNA"/>
</dbReference>
<keyword evidence="1" id="KW-1133">Transmembrane helix</keyword>
<evidence type="ECO:0000313" key="2">
    <source>
        <dbReference type="EMBL" id="MBB6554359.1"/>
    </source>
</evidence>
<feature type="transmembrane region" description="Helical" evidence="1">
    <location>
        <begin position="26"/>
        <end position="43"/>
    </location>
</feature>
<sequence>MSGESGAGVRTVRAYLRSRRRTPASVMDRYVSLFCLAMFIAVTGKPLSDVLAGLAVPGEPARMGAGVALLALGLAGFLAAARAAGPVLLPGADASWLLLSPLNRRHVLGRAARLLLGIAAVAGVVLGVGLLAVLGAPDQLVWRVLGALVVGVAAAVGGMALAVLGQASTSWKLWLTGAMAVLLVLAVVAVTGRLRTVLAIAASAPLPALTAAVSCAAVVSALLVRQAWVSLERIPTRTLVTSSTRAGHVAGAAVSLDPGALTWIAEDNHWRARKLTSRRWPALPASFAAAWQDWRRLGRRRGRLAGVTATAALPAVLAQAGGSPVALGLAVLGGALAVASISTSGARRDADNPSLARLIGVSHRKALAARAVLPGLLAGAWTALALTGLAAGGAMAQAGSAMAQAVATAQAGGAWWWLFGPLAAPALAAAALRMARRAPVDHSMPVIDTPGGAIPTGPLFWAATGPDLALLGCLPTAAALASQPAPLAPFLVAQGVMSVAVLAGFLWRASLTKARQAT</sequence>
<feature type="transmembrane region" description="Helical" evidence="1">
    <location>
        <begin position="487"/>
        <end position="507"/>
    </location>
</feature>
<dbReference type="Pfam" id="PF19814">
    <property type="entry name" value="DUF6297"/>
    <property type="match status" value="1"/>
</dbReference>
<protein>
    <submittedName>
        <fullName evidence="2">Uncharacterized protein</fullName>
    </submittedName>
</protein>
<feature type="transmembrane region" description="Helical" evidence="1">
    <location>
        <begin position="459"/>
        <end position="481"/>
    </location>
</feature>
<dbReference type="Proteomes" id="UP000565579">
    <property type="component" value="Unassembled WGS sequence"/>
</dbReference>
<feature type="transmembrane region" description="Helical" evidence="1">
    <location>
        <begin position="63"/>
        <end position="81"/>
    </location>
</feature>
<accession>A0A7X0P3E5</accession>
<evidence type="ECO:0000256" key="1">
    <source>
        <dbReference type="SAM" id="Phobius"/>
    </source>
</evidence>
<organism evidence="2 3">
    <name type="scientific">Nonomuraea rubra</name>
    <dbReference type="NCBI Taxonomy" id="46180"/>
    <lineage>
        <taxon>Bacteria</taxon>
        <taxon>Bacillati</taxon>
        <taxon>Actinomycetota</taxon>
        <taxon>Actinomycetes</taxon>
        <taxon>Streptosporangiales</taxon>
        <taxon>Streptosporangiaceae</taxon>
        <taxon>Nonomuraea</taxon>
    </lineage>
</organism>
<feature type="transmembrane region" description="Helical" evidence="1">
    <location>
        <begin position="114"/>
        <end position="134"/>
    </location>
</feature>
<dbReference type="InterPro" id="IPR046264">
    <property type="entry name" value="DUF6297"/>
</dbReference>
<feature type="transmembrane region" description="Helical" evidence="1">
    <location>
        <begin position="171"/>
        <end position="191"/>
    </location>
</feature>
<dbReference type="AlphaFoldDB" id="A0A7X0P3E5"/>
<keyword evidence="1" id="KW-0812">Transmembrane</keyword>
<feature type="transmembrane region" description="Helical" evidence="1">
    <location>
        <begin position="414"/>
        <end position="435"/>
    </location>
</feature>
<keyword evidence="3" id="KW-1185">Reference proteome</keyword>
<reference evidence="2 3" key="1">
    <citation type="submission" date="2020-08" db="EMBL/GenBank/DDBJ databases">
        <title>Sequencing the genomes of 1000 actinobacteria strains.</title>
        <authorList>
            <person name="Klenk H.-P."/>
        </authorList>
    </citation>
    <scope>NUCLEOTIDE SEQUENCE [LARGE SCALE GENOMIC DNA]</scope>
    <source>
        <strain evidence="2 3">DSM 43768</strain>
    </source>
</reference>
<gene>
    <name evidence="2" type="ORF">HD593_009154</name>
</gene>
<name>A0A7X0P3E5_9ACTN</name>